<dbReference type="PANTHER" id="PTHR34975">
    <property type="entry name" value="SPORE GERMINATION PROTEIN A2"/>
    <property type="match status" value="1"/>
</dbReference>
<evidence type="ECO:0000256" key="7">
    <source>
        <dbReference type="ARBA" id="ARBA00023136"/>
    </source>
</evidence>
<keyword evidence="7 8" id="KW-0472">Membrane</keyword>
<dbReference type="GO" id="GO:0016020">
    <property type="term" value="C:membrane"/>
    <property type="evidence" value="ECO:0007669"/>
    <property type="project" value="UniProtKB-SubCell"/>
</dbReference>
<reference evidence="9 10" key="1">
    <citation type="submission" date="2018-07" db="EMBL/GenBank/DDBJ databases">
        <title>Genomic Encyclopedia of Type Strains, Phase IV (KMG-IV): sequencing the most valuable type-strain genomes for metagenomic binning, comparative biology and taxonomic classification.</title>
        <authorList>
            <person name="Goeker M."/>
        </authorList>
    </citation>
    <scope>NUCLEOTIDE SEQUENCE [LARGE SCALE GENOMIC DNA]</scope>
    <source>
        <strain evidence="9 10">DSM 27016</strain>
    </source>
</reference>
<comment type="caution">
    <text evidence="9">The sequence shown here is derived from an EMBL/GenBank/DDBJ whole genome shotgun (WGS) entry which is preliminary data.</text>
</comment>
<feature type="transmembrane region" description="Helical" evidence="8">
    <location>
        <begin position="268"/>
        <end position="289"/>
    </location>
</feature>
<protein>
    <submittedName>
        <fullName evidence="9">Spore germination protein KB</fullName>
    </submittedName>
</protein>
<feature type="transmembrane region" description="Helical" evidence="8">
    <location>
        <begin position="334"/>
        <end position="354"/>
    </location>
</feature>
<evidence type="ECO:0000256" key="3">
    <source>
        <dbReference type="ARBA" id="ARBA00022448"/>
    </source>
</evidence>
<dbReference type="PANTHER" id="PTHR34975:SF2">
    <property type="entry name" value="SPORE GERMINATION PROTEIN A2"/>
    <property type="match status" value="1"/>
</dbReference>
<sequence length="367" mass="40871">MKTEKYKISNSQMMFMSISFIQGAHLTIGFMSDITGRDIWAAVIAAFLVSLIFISIYIKLAQKFSGKSLIQINDILYPGVIAKFISLVYILFFFMIGVENLVFTGRFILSYVLPETPLWVVVTMVNFVCGWAVLRGIEVIARCCFLFSLISASAVLVVTLLVAKDMDFSNLQPFFETSLKRFIQGAHVIATIPFCEILVFLMLAPNIGDIKGMKKSILLGVSLSFIQLLVIAIRDVAVLGPLISIIVSPSFETTRVINIYQIITRLDILIAIVLIISMFVKISIFYYAVTKGLAELFKLNSYTYVIVPVGIVMINLSIMTFGSSAQSDYAAAHIWPSFALLFEFIIPPVSLIIAQIKGMNKKREEVG</sequence>
<feature type="transmembrane region" description="Helical" evidence="8">
    <location>
        <begin position="182"/>
        <end position="204"/>
    </location>
</feature>
<evidence type="ECO:0000256" key="8">
    <source>
        <dbReference type="SAM" id="Phobius"/>
    </source>
</evidence>
<evidence type="ECO:0000313" key="10">
    <source>
        <dbReference type="Proteomes" id="UP000253034"/>
    </source>
</evidence>
<keyword evidence="6 8" id="KW-1133">Transmembrane helix</keyword>
<evidence type="ECO:0000256" key="2">
    <source>
        <dbReference type="ARBA" id="ARBA00007998"/>
    </source>
</evidence>
<dbReference type="Proteomes" id="UP000253034">
    <property type="component" value="Unassembled WGS sequence"/>
</dbReference>
<keyword evidence="3" id="KW-0813">Transport</keyword>
<gene>
    <name evidence="9" type="ORF">DFR58_101176</name>
</gene>
<evidence type="ECO:0000256" key="6">
    <source>
        <dbReference type="ARBA" id="ARBA00022989"/>
    </source>
</evidence>
<evidence type="ECO:0000256" key="4">
    <source>
        <dbReference type="ARBA" id="ARBA00022544"/>
    </source>
</evidence>
<comment type="subcellular location">
    <subcellularLocation>
        <location evidence="1">Membrane</location>
        <topology evidence="1">Multi-pass membrane protein</topology>
    </subcellularLocation>
</comment>
<evidence type="ECO:0000313" key="9">
    <source>
        <dbReference type="EMBL" id="RCX20972.1"/>
    </source>
</evidence>
<feature type="transmembrane region" description="Helical" evidence="8">
    <location>
        <begin position="12"/>
        <end position="33"/>
    </location>
</feature>
<evidence type="ECO:0000256" key="5">
    <source>
        <dbReference type="ARBA" id="ARBA00022692"/>
    </source>
</evidence>
<feature type="transmembrane region" description="Helical" evidence="8">
    <location>
        <begin position="39"/>
        <end position="60"/>
    </location>
</feature>
<dbReference type="OrthoDB" id="1675410at2"/>
<dbReference type="RefSeq" id="WP_114295918.1">
    <property type="nucleotide sequence ID" value="NZ_QPJT01000001.1"/>
</dbReference>
<feature type="transmembrane region" description="Helical" evidence="8">
    <location>
        <begin position="118"/>
        <end position="137"/>
    </location>
</feature>
<keyword evidence="4" id="KW-0309">Germination</keyword>
<dbReference type="EMBL" id="QPJT01000001">
    <property type="protein sequence ID" value="RCX20972.1"/>
    <property type="molecule type" value="Genomic_DNA"/>
</dbReference>
<feature type="transmembrane region" description="Helical" evidence="8">
    <location>
        <begin position="216"/>
        <end position="248"/>
    </location>
</feature>
<comment type="similarity">
    <text evidence="2">Belongs to the amino acid-polyamine-organocation (APC) superfamily. Spore germination protein (SGP) (TC 2.A.3.9) family.</text>
</comment>
<dbReference type="AlphaFoldDB" id="A0A369BHD3"/>
<dbReference type="InterPro" id="IPR004761">
    <property type="entry name" value="Spore_GerAB"/>
</dbReference>
<evidence type="ECO:0000256" key="1">
    <source>
        <dbReference type="ARBA" id="ARBA00004141"/>
    </source>
</evidence>
<dbReference type="Pfam" id="PF03845">
    <property type="entry name" value="Spore_permease"/>
    <property type="match status" value="1"/>
</dbReference>
<name>A0A369BHD3_9FIRM</name>
<keyword evidence="10" id="KW-1185">Reference proteome</keyword>
<feature type="transmembrane region" description="Helical" evidence="8">
    <location>
        <begin position="80"/>
        <end position="98"/>
    </location>
</feature>
<organism evidence="9 10">
    <name type="scientific">Anaerobacterium chartisolvens</name>
    <dbReference type="NCBI Taxonomy" id="1297424"/>
    <lineage>
        <taxon>Bacteria</taxon>
        <taxon>Bacillati</taxon>
        <taxon>Bacillota</taxon>
        <taxon>Clostridia</taxon>
        <taxon>Eubacteriales</taxon>
        <taxon>Oscillospiraceae</taxon>
        <taxon>Anaerobacterium</taxon>
    </lineage>
</organism>
<feature type="transmembrane region" description="Helical" evidence="8">
    <location>
        <begin position="144"/>
        <end position="162"/>
    </location>
</feature>
<dbReference type="NCBIfam" id="TIGR00912">
    <property type="entry name" value="2A0309"/>
    <property type="match status" value="1"/>
</dbReference>
<accession>A0A369BHD3</accession>
<feature type="transmembrane region" description="Helical" evidence="8">
    <location>
        <begin position="301"/>
        <end position="322"/>
    </location>
</feature>
<dbReference type="GO" id="GO:0009847">
    <property type="term" value="P:spore germination"/>
    <property type="evidence" value="ECO:0007669"/>
    <property type="project" value="InterPro"/>
</dbReference>
<proteinExistence type="inferred from homology"/>
<keyword evidence="5 8" id="KW-0812">Transmembrane</keyword>